<dbReference type="NCBIfam" id="TIGR03299">
    <property type="entry name" value="LGT_TIGR03299"/>
    <property type="match status" value="1"/>
</dbReference>
<dbReference type="Proteomes" id="UP000230449">
    <property type="component" value="Segment"/>
</dbReference>
<dbReference type="Pfam" id="PF06067">
    <property type="entry name" value="DUF932"/>
    <property type="match status" value="1"/>
</dbReference>
<sequence>MAHELDSTNGVVSFADSQTDAWHQLGQQVGHKMDPMEALAAANMLDWDVRKVPLRADIAVRHDADGNELEVQPEPQLVDVPGRYTILRTNPVTKAAEPLGVIGAWWQPFQNEATTGLLYNICDQSGAHIETIGALDGGRRTFVTMLMPDHMELTAPTGFKDVTKLYLAVFNHHDGQGALRAVISPVRVVCANTQRLAEANAVSQVSIRHTGNADVRLEEVRRILGLTFKLDETMRTEFEAMAQRERDDEWVRKALNEVFEADTADTEVKRGKRLETAAKVMEVYRKDDTVAMWYGTQFGAYNAVTRYLDHLAPLGPMKAATRARGTDSVRRAIRTITSTTVADTKAKAFTLLSAAN</sequence>
<organism evidence="1 2">
    <name type="scientific">Mycobacterium phage LizLemon</name>
    <dbReference type="NCBI Taxonomy" id="1527533"/>
    <lineage>
        <taxon>Viruses</taxon>
        <taxon>Duplodnaviria</taxon>
        <taxon>Heunggongvirae</taxon>
        <taxon>Uroviricota</taxon>
        <taxon>Caudoviricetes</taxon>
        <taxon>Bclasvirinae</taxon>
        <taxon>Rosebushvirus</taxon>
        <taxon>Rosebushvirus rosebush</taxon>
    </lineage>
</organism>
<accession>A0A076YQV4</accession>
<dbReference type="EMBL" id="KM101117">
    <property type="protein sequence ID" value="AIK68859.1"/>
    <property type="molecule type" value="Genomic_DNA"/>
</dbReference>
<reference evidence="1 2" key="1">
    <citation type="submission" date="2014-06" db="EMBL/GenBank/DDBJ databases">
        <authorList>
            <person name="Pfaffle P.K."/>
            <person name="Tobiason D.M."/>
            <person name="Arnold K."/>
            <person name="Ash A."/>
            <person name="Austin Q."/>
            <person name="Brahm K."/>
            <person name="Carberry B."/>
            <person name="Grant J."/>
            <person name="Leckie K."/>
            <person name="Meder A."/>
            <person name="Newsom A."/>
            <person name="Reinecke M."/>
            <person name="Rognrud K."/>
            <person name="Serrano M.G."/>
            <person name="Buck G."/>
            <person name="Lee V."/>
            <person name="Wang Y."/>
            <person name="Carvalho R."/>
            <person name="Voegtly L."/>
            <person name="Shi R."/>
            <person name="Duckworth R."/>
            <person name="Johnson A."/>
            <person name="Loviza R."/>
            <person name="Walstead R."/>
            <person name="Shah Z."/>
            <person name="Kiflezghi M."/>
            <person name="Wade K."/>
            <person name="Anders K.R."/>
            <person name="Braun M.A."/>
            <person name="Delesalle V.A."/>
            <person name="Hughes L.E."/>
            <person name="Ware V.C."/>
            <person name="Bradley K.W."/>
            <person name="Barker L.P."/>
            <person name="Asai D.J."/>
            <person name="Bowman C.A."/>
            <person name="Russell D.A."/>
            <person name="Pope W.H."/>
            <person name="Jacobs-Sera D."/>
            <person name="Hendrix R.W."/>
            <person name="Hatfull G.F."/>
        </authorList>
    </citation>
    <scope>NUCLEOTIDE SEQUENCE [LARGE SCALE GENOMIC DNA]</scope>
</reference>
<protein>
    <submittedName>
        <fullName evidence="1">Uncharacterized protein</fullName>
    </submittedName>
</protein>
<proteinExistence type="predicted"/>
<gene>
    <name evidence="1" type="ORF">PBI_LIZLEMON_85</name>
</gene>
<dbReference type="InterPro" id="IPR017686">
    <property type="entry name" value="Phg/plasmid-like_prot"/>
</dbReference>
<evidence type="ECO:0000313" key="1">
    <source>
        <dbReference type="EMBL" id="AIK68859.1"/>
    </source>
</evidence>
<dbReference type="InterPro" id="IPR026325">
    <property type="entry name" value="DUF932"/>
</dbReference>
<evidence type="ECO:0000313" key="2">
    <source>
        <dbReference type="Proteomes" id="UP000230449"/>
    </source>
</evidence>
<name>A0A076YQV4_9CAUD</name>